<comment type="function">
    <text evidence="11">Peptidoglycan polymerase that catalyzes glycan chain elongation from lipid-linked precursors.</text>
</comment>
<keyword evidence="8 11" id="KW-1133">Transmembrane helix</keyword>
<dbReference type="Pfam" id="PF00912">
    <property type="entry name" value="Transgly"/>
    <property type="match status" value="1"/>
</dbReference>
<evidence type="ECO:0000256" key="9">
    <source>
        <dbReference type="ARBA" id="ARBA00023136"/>
    </source>
</evidence>
<feature type="transmembrane region" description="Helical" evidence="11">
    <location>
        <begin position="20"/>
        <end position="41"/>
    </location>
</feature>
<keyword evidence="10 11" id="KW-0961">Cell wall biogenesis/degradation</keyword>
<evidence type="ECO:0000256" key="6">
    <source>
        <dbReference type="ARBA" id="ARBA00022960"/>
    </source>
</evidence>
<keyword evidence="14" id="KW-1185">Reference proteome</keyword>
<keyword evidence="1 11" id="KW-1003">Cell membrane</keyword>
<organism evidence="13 14">
    <name type="scientific">Alsobacter ponti</name>
    <dbReference type="NCBI Taxonomy" id="2962936"/>
    <lineage>
        <taxon>Bacteria</taxon>
        <taxon>Pseudomonadati</taxon>
        <taxon>Pseudomonadota</taxon>
        <taxon>Alphaproteobacteria</taxon>
        <taxon>Hyphomicrobiales</taxon>
        <taxon>Alsobacteraceae</taxon>
        <taxon>Alsobacter</taxon>
    </lineage>
</organism>
<evidence type="ECO:0000256" key="8">
    <source>
        <dbReference type="ARBA" id="ARBA00022989"/>
    </source>
</evidence>
<dbReference type="RefSeq" id="WP_254741373.1">
    <property type="nucleotide sequence ID" value="NZ_JANCLU010000008.1"/>
</dbReference>
<dbReference type="SUPFAM" id="SSF53955">
    <property type="entry name" value="Lysozyme-like"/>
    <property type="match status" value="1"/>
</dbReference>
<keyword evidence="3 11" id="KW-0328">Glycosyltransferase</keyword>
<evidence type="ECO:0000256" key="4">
    <source>
        <dbReference type="ARBA" id="ARBA00022679"/>
    </source>
</evidence>
<sequence length="233" mass="25605">MGARGTGGVGWRLRRVLRWAFYAVLAIVALVLALSVAWRFVPPVSTLMLGRWLTFQSVDRSWTPLGRISPRLVAAVMMSEDARFCEHGGVDWDALREVIADAEDGAPSRGASTLTMQTAKNLFLWPSRSYVRKGLEIPLALWLDLVWPKKRIMEVYLNIAEWGPGVFGAEAAARAAFNKPAAALSAREAALLATALPNPIRRDSRRPSRGHQRLAAIVAGRAAASEPYTECVR</sequence>
<keyword evidence="7 11" id="KW-0573">Peptidoglycan synthesis</keyword>
<comment type="similarity">
    <text evidence="11">Belongs to the glycosyltransferase 51 family.</text>
</comment>
<protein>
    <recommendedName>
        <fullName evidence="11">Biosynthetic peptidoglycan transglycosylase</fullName>
        <ecNumber evidence="11">2.4.99.28</ecNumber>
    </recommendedName>
    <alternativeName>
        <fullName evidence="11">Glycan polymerase</fullName>
    </alternativeName>
    <alternativeName>
        <fullName evidence="11">Peptidoglycan glycosyltransferase MtgA</fullName>
        <shortName evidence="11">PGT</shortName>
    </alternativeName>
</protein>
<dbReference type="Gene3D" id="1.10.3810.10">
    <property type="entry name" value="Biosynthetic peptidoglycan transglycosylase-like"/>
    <property type="match status" value="1"/>
</dbReference>
<evidence type="ECO:0000313" key="14">
    <source>
        <dbReference type="Proteomes" id="UP001205890"/>
    </source>
</evidence>
<evidence type="ECO:0000256" key="11">
    <source>
        <dbReference type="HAMAP-Rule" id="MF_00766"/>
    </source>
</evidence>
<evidence type="ECO:0000256" key="2">
    <source>
        <dbReference type="ARBA" id="ARBA00022519"/>
    </source>
</evidence>
<dbReference type="InterPro" id="IPR023346">
    <property type="entry name" value="Lysozyme-like_dom_sf"/>
</dbReference>
<evidence type="ECO:0000256" key="10">
    <source>
        <dbReference type="ARBA" id="ARBA00023316"/>
    </source>
</evidence>
<dbReference type="InterPro" id="IPR001264">
    <property type="entry name" value="Glyco_trans_51"/>
</dbReference>
<gene>
    <name evidence="11 13" type="primary">mtgA</name>
    <name evidence="13" type="ORF">NK718_10270</name>
</gene>
<dbReference type="Proteomes" id="UP001205890">
    <property type="component" value="Unassembled WGS sequence"/>
</dbReference>
<dbReference type="PANTHER" id="PTHR30400:SF0">
    <property type="entry name" value="BIOSYNTHETIC PEPTIDOGLYCAN TRANSGLYCOSYLASE"/>
    <property type="match status" value="1"/>
</dbReference>
<comment type="caution">
    <text evidence="13">The sequence shown here is derived from an EMBL/GenBank/DDBJ whole genome shotgun (WGS) entry which is preliminary data.</text>
</comment>
<dbReference type="InterPro" id="IPR036950">
    <property type="entry name" value="PBP_transglycosylase"/>
</dbReference>
<comment type="catalytic activity">
    <reaction evidence="11">
        <text>[GlcNAc-(1-&gt;4)-Mur2Ac(oyl-L-Ala-gamma-D-Glu-L-Lys-D-Ala-D-Ala)](n)-di-trans,octa-cis-undecaprenyl diphosphate + beta-D-GlcNAc-(1-&gt;4)-Mur2Ac(oyl-L-Ala-gamma-D-Glu-L-Lys-D-Ala-D-Ala)-di-trans,octa-cis-undecaprenyl diphosphate = [GlcNAc-(1-&gt;4)-Mur2Ac(oyl-L-Ala-gamma-D-Glu-L-Lys-D-Ala-D-Ala)](n+1)-di-trans,octa-cis-undecaprenyl diphosphate + di-trans,octa-cis-undecaprenyl diphosphate + H(+)</text>
        <dbReference type="Rhea" id="RHEA:23708"/>
        <dbReference type="Rhea" id="RHEA-COMP:9602"/>
        <dbReference type="Rhea" id="RHEA-COMP:9603"/>
        <dbReference type="ChEBI" id="CHEBI:15378"/>
        <dbReference type="ChEBI" id="CHEBI:58405"/>
        <dbReference type="ChEBI" id="CHEBI:60033"/>
        <dbReference type="ChEBI" id="CHEBI:78435"/>
        <dbReference type="EC" id="2.4.99.28"/>
    </reaction>
</comment>
<name>A0ABT1LDU9_9HYPH</name>
<evidence type="ECO:0000256" key="1">
    <source>
        <dbReference type="ARBA" id="ARBA00022475"/>
    </source>
</evidence>
<dbReference type="EMBL" id="JANCLU010000008">
    <property type="protein sequence ID" value="MCP8938900.1"/>
    <property type="molecule type" value="Genomic_DNA"/>
</dbReference>
<evidence type="ECO:0000313" key="13">
    <source>
        <dbReference type="EMBL" id="MCP8938900.1"/>
    </source>
</evidence>
<proteinExistence type="inferred from homology"/>
<dbReference type="GO" id="GO:0016757">
    <property type="term" value="F:glycosyltransferase activity"/>
    <property type="evidence" value="ECO:0007669"/>
    <property type="project" value="UniProtKB-KW"/>
</dbReference>
<evidence type="ECO:0000256" key="7">
    <source>
        <dbReference type="ARBA" id="ARBA00022984"/>
    </source>
</evidence>
<keyword evidence="6 11" id="KW-0133">Cell shape</keyword>
<evidence type="ECO:0000256" key="3">
    <source>
        <dbReference type="ARBA" id="ARBA00022676"/>
    </source>
</evidence>
<comment type="subcellular location">
    <subcellularLocation>
        <location evidence="11">Cell inner membrane</location>
        <topology evidence="11">Single-pass membrane protein</topology>
    </subcellularLocation>
</comment>
<evidence type="ECO:0000259" key="12">
    <source>
        <dbReference type="Pfam" id="PF00912"/>
    </source>
</evidence>
<feature type="domain" description="Glycosyl transferase family 51" evidence="12">
    <location>
        <begin position="56"/>
        <end position="217"/>
    </location>
</feature>
<keyword evidence="9 11" id="KW-0472">Membrane</keyword>
<dbReference type="HAMAP" id="MF_00766">
    <property type="entry name" value="PGT_MtgA"/>
    <property type="match status" value="1"/>
</dbReference>
<keyword evidence="5 11" id="KW-0812">Transmembrane</keyword>
<evidence type="ECO:0000256" key="5">
    <source>
        <dbReference type="ARBA" id="ARBA00022692"/>
    </source>
</evidence>
<reference evidence="13 14" key="1">
    <citation type="submission" date="2022-07" db="EMBL/GenBank/DDBJ databases">
        <authorList>
            <person name="Li W.-J."/>
            <person name="Deng Q.-Q."/>
        </authorList>
    </citation>
    <scope>NUCLEOTIDE SEQUENCE [LARGE SCALE GENOMIC DNA]</scope>
    <source>
        <strain evidence="13 14">SYSU M60028</strain>
    </source>
</reference>
<keyword evidence="2 11" id="KW-0997">Cell inner membrane</keyword>
<accession>A0ABT1LDU9</accession>
<comment type="pathway">
    <text evidence="11">Cell wall biogenesis; peptidoglycan biosynthesis.</text>
</comment>
<dbReference type="InterPro" id="IPR011812">
    <property type="entry name" value="Pep_trsgly"/>
</dbReference>
<dbReference type="PANTHER" id="PTHR30400">
    <property type="entry name" value="MONOFUNCTIONAL BIOSYNTHETIC PEPTIDOGLYCAN TRANSGLYCOSYLASE"/>
    <property type="match status" value="1"/>
</dbReference>
<dbReference type="NCBIfam" id="TIGR02070">
    <property type="entry name" value="mono_pep_trsgly"/>
    <property type="match status" value="1"/>
</dbReference>
<dbReference type="EC" id="2.4.99.28" evidence="11"/>
<keyword evidence="4 11" id="KW-0808">Transferase</keyword>